<dbReference type="InterPro" id="IPR014757">
    <property type="entry name" value="Tscrpt_reg_IclR_C"/>
</dbReference>
<dbReference type="InterPro" id="IPR002563">
    <property type="entry name" value="Flavin_Rdtase-like_dom"/>
</dbReference>
<sequence length="393" mass="42020">MPGTVETPDGVRDLDPDFFRFVLGHYPSGVVAITGRDAQGAPVGMVATSFTSVSLDPPLVAFLPMRTSSTWAALQETEAFCANVLTADQEQVSRQLAVKGGDKFNGIGWRPGPTGSPVLDDAVAWVDCTISAVHDAGDHVIVVGAVQDLRVENPASPLLSFQGGYGTVASPALAASGLPDQPEVVEHFRLVDRLRPLMLEASRRLGVEVVATALLDTEVVALATSGHPEPGRLPTRVGQRMPYQPPLGAAFAAWSDPERWVAQLPPGQRDHARGLAQRVRDRGWSATLGGPDSLALERALYRLPVDAPAPEELEAVGRLLDPLDETYEPRRFAVKDRIPLRTVAVPVLGSVGAVRLVLTAYGLPQFSTHDDFVRYRDTLLNVARAIGPGSMSA</sequence>
<protein>
    <submittedName>
        <fullName evidence="4">Flavin reductase</fullName>
    </submittedName>
</protein>
<organism evidence="4 5">
    <name type="scientific">Nocardioides luteus</name>
    <dbReference type="NCBI Taxonomy" id="1844"/>
    <lineage>
        <taxon>Bacteria</taxon>
        <taxon>Bacillati</taxon>
        <taxon>Actinomycetota</taxon>
        <taxon>Actinomycetes</taxon>
        <taxon>Propionibacteriales</taxon>
        <taxon>Nocardioidaceae</taxon>
        <taxon>Nocardioides</taxon>
    </lineage>
</organism>
<dbReference type="InterPro" id="IPR029016">
    <property type="entry name" value="GAF-like_dom_sf"/>
</dbReference>
<dbReference type="InterPro" id="IPR050268">
    <property type="entry name" value="NADH-dep_flavin_reductase"/>
</dbReference>
<dbReference type="InterPro" id="IPR012349">
    <property type="entry name" value="Split_barrel_FMN-bd"/>
</dbReference>
<dbReference type="SUPFAM" id="SSF50475">
    <property type="entry name" value="FMN-binding split barrel"/>
    <property type="match status" value="1"/>
</dbReference>
<dbReference type="PANTHER" id="PTHR30466">
    <property type="entry name" value="FLAVIN REDUCTASE"/>
    <property type="match status" value="1"/>
</dbReference>
<proteinExistence type="inferred from homology"/>
<name>A0ABQ5SY57_9ACTN</name>
<evidence type="ECO:0000256" key="1">
    <source>
        <dbReference type="ARBA" id="ARBA00008898"/>
    </source>
</evidence>
<dbReference type="Proteomes" id="UP001142292">
    <property type="component" value="Unassembled WGS sequence"/>
</dbReference>
<evidence type="ECO:0000256" key="2">
    <source>
        <dbReference type="ARBA" id="ARBA00023002"/>
    </source>
</evidence>
<dbReference type="Pfam" id="PF01613">
    <property type="entry name" value="Flavin_Reduct"/>
    <property type="match status" value="1"/>
</dbReference>
<keyword evidence="2" id="KW-0560">Oxidoreductase</keyword>
<evidence type="ECO:0000259" key="3">
    <source>
        <dbReference type="PROSITE" id="PS51078"/>
    </source>
</evidence>
<accession>A0ABQ5SY57</accession>
<dbReference type="SUPFAM" id="SSF55781">
    <property type="entry name" value="GAF domain-like"/>
    <property type="match status" value="1"/>
</dbReference>
<gene>
    <name evidence="4" type="ORF">GCM10017579_31530</name>
</gene>
<dbReference type="PROSITE" id="PS51078">
    <property type="entry name" value="ICLR_ED"/>
    <property type="match status" value="1"/>
</dbReference>
<dbReference type="Gene3D" id="2.30.110.10">
    <property type="entry name" value="Electron Transport, Fmn-binding Protein, Chain A"/>
    <property type="match status" value="1"/>
</dbReference>
<keyword evidence="5" id="KW-1185">Reference proteome</keyword>
<dbReference type="Gene3D" id="3.30.450.40">
    <property type="match status" value="1"/>
</dbReference>
<reference evidence="4" key="2">
    <citation type="submission" date="2023-01" db="EMBL/GenBank/DDBJ databases">
        <authorList>
            <person name="Sun Q."/>
            <person name="Evtushenko L."/>
        </authorList>
    </citation>
    <scope>NUCLEOTIDE SEQUENCE</scope>
    <source>
        <strain evidence="4">VKM Ac-1246</strain>
    </source>
</reference>
<comment type="similarity">
    <text evidence="1">Belongs to the non-flavoprotein flavin reductase family.</text>
</comment>
<reference evidence="4" key="1">
    <citation type="journal article" date="2014" name="Int. J. Syst. Evol. Microbiol.">
        <title>Complete genome of a new Firmicutes species belonging to the dominant human colonic microbiota ('Ruminococcus bicirculans') reveals two chromosomes and a selective capacity to utilize plant glucans.</title>
        <authorList>
            <consortium name="NISC Comparative Sequencing Program"/>
            <person name="Wegmann U."/>
            <person name="Louis P."/>
            <person name="Goesmann A."/>
            <person name="Henrissat B."/>
            <person name="Duncan S.H."/>
            <person name="Flint H.J."/>
        </authorList>
    </citation>
    <scope>NUCLEOTIDE SEQUENCE</scope>
    <source>
        <strain evidence="4">VKM Ac-1246</strain>
    </source>
</reference>
<dbReference type="EMBL" id="BSEL01000005">
    <property type="protein sequence ID" value="GLJ69117.1"/>
    <property type="molecule type" value="Genomic_DNA"/>
</dbReference>
<comment type="caution">
    <text evidence="4">The sequence shown here is derived from an EMBL/GenBank/DDBJ whole genome shotgun (WGS) entry which is preliminary data.</text>
</comment>
<evidence type="ECO:0000313" key="5">
    <source>
        <dbReference type="Proteomes" id="UP001142292"/>
    </source>
</evidence>
<dbReference type="RefSeq" id="WP_189117590.1">
    <property type="nucleotide sequence ID" value="NZ_BMRK01000003.1"/>
</dbReference>
<dbReference type="SMART" id="SM00903">
    <property type="entry name" value="Flavin_Reduct"/>
    <property type="match status" value="1"/>
</dbReference>
<evidence type="ECO:0000313" key="4">
    <source>
        <dbReference type="EMBL" id="GLJ69117.1"/>
    </source>
</evidence>
<dbReference type="PANTHER" id="PTHR30466:SF11">
    <property type="entry name" value="FLAVIN-DEPENDENT MONOOXYGENASE, REDUCTASE SUBUNIT HSAB"/>
    <property type="match status" value="1"/>
</dbReference>
<feature type="domain" description="IclR-ED" evidence="3">
    <location>
        <begin position="176"/>
        <end position="392"/>
    </location>
</feature>